<feature type="chain" id="PRO_5012756588" description="Secreted protein" evidence="2">
    <location>
        <begin position="18"/>
        <end position="67"/>
    </location>
</feature>
<protein>
    <recommendedName>
        <fullName evidence="5">Secreted protein</fullName>
    </recommendedName>
</protein>
<evidence type="ECO:0000313" key="3">
    <source>
        <dbReference type="EMBL" id="ORZ37071.1"/>
    </source>
</evidence>
<dbReference type="EMBL" id="MCFL01000014">
    <property type="protein sequence ID" value="ORZ37071.1"/>
    <property type="molecule type" value="Genomic_DNA"/>
</dbReference>
<keyword evidence="4" id="KW-1185">Reference proteome</keyword>
<feature type="region of interest" description="Disordered" evidence="1">
    <location>
        <begin position="32"/>
        <end position="67"/>
    </location>
</feature>
<keyword evidence="2" id="KW-0732">Signal</keyword>
<organism evidence="3 4">
    <name type="scientific">Catenaria anguillulae PL171</name>
    <dbReference type="NCBI Taxonomy" id="765915"/>
    <lineage>
        <taxon>Eukaryota</taxon>
        <taxon>Fungi</taxon>
        <taxon>Fungi incertae sedis</taxon>
        <taxon>Blastocladiomycota</taxon>
        <taxon>Blastocladiomycetes</taxon>
        <taxon>Blastocladiales</taxon>
        <taxon>Catenariaceae</taxon>
        <taxon>Catenaria</taxon>
    </lineage>
</organism>
<evidence type="ECO:0000256" key="1">
    <source>
        <dbReference type="SAM" id="MobiDB-lite"/>
    </source>
</evidence>
<feature type="signal peptide" evidence="2">
    <location>
        <begin position="1"/>
        <end position="17"/>
    </location>
</feature>
<evidence type="ECO:0000256" key="2">
    <source>
        <dbReference type="SAM" id="SignalP"/>
    </source>
</evidence>
<evidence type="ECO:0008006" key="5">
    <source>
        <dbReference type="Google" id="ProtNLM"/>
    </source>
</evidence>
<dbReference type="AlphaFoldDB" id="A0A1Y2HTG4"/>
<sequence length="67" mass="6968">MVLVVGCCTSGAGLCCAGTLAAQNERSTTRLVTTPSCTRPAPQTPWPSRTSDPPLLHLWPHLASPPG</sequence>
<gene>
    <name evidence="3" type="ORF">BCR44DRAFT_1431394</name>
</gene>
<proteinExistence type="predicted"/>
<name>A0A1Y2HTG4_9FUNG</name>
<accession>A0A1Y2HTG4</accession>
<dbReference type="Proteomes" id="UP000193411">
    <property type="component" value="Unassembled WGS sequence"/>
</dbReference>
<reference evidence="3 4" key="1">
    <citation type="submission" date="2016-07" db="EMBL/GenBank/DDBJ databases">
        <title>Pervasive Adenine N6-methylation of Active Genes in Fungi.</title>
        <authorList>
            <consortium name="DOE Joint Genome Institute"/>
            <person name="Mondo S.J."/>
            <person name="Dannebaum R.O."/>
            <person name="Kuo R.C."/>
            <person name="Labutti K."/>
            <person name="Haridas S."/>
            <person name="Kuo A."/>
            <person name="Salamov A."/>
            <person name="Ahrendt S.R."/>
            <person name="Lipzen A."/>
            <person name="Sullivan W."/>
            <person name="Andreopoulos W.B."/>
            <person name="Clum A."/>
            <person name="Lindquist E."/>
            <person name="Daum C."/>
            <person name="Ramamoorthy G.K."/>
            <person name="Gryganskyi A."/>
            <person name="Culley D."/>
            <person name="Magnuson J.K."/>
            <person name="James T.Y."/>
            <person name="O'Malley M.A."/>
            <person name="Stajich J.E."/>
            <person name="Spatafora J.W."/>
            <person name="Visel A."/>
            <person name="Grigoriev I.V."/>
        </authorList>
    </citation>
    <scope>NUCLEOTIDE SEQUENCE [LARGE SCALE GENOMIC DNA]</scope>
    <source>
        <strain evidence="3 4">PL171</strain>
    </source>
</reference>
<evidence type="ECO:0000313" key="4">
    <source>
        <dbReference type="Proteomes" id="UP000193411"/>
    </source>
</evidence>
<comment type="caution">
    <text evidence="3">The sequence shown here is derived from an EMBL/GenBank/DDBJ whole genome shotgun (WGS) entry which is preliminary data.</text>
</comment>